<dbReference type="GO" id="GO:0009279">
    <property type="term" value="C:cell outer membrane"/>
    <property type="evidence" value="ECO:0007669"/>
    <property type="project" value="UniProtKB-SubCell"/>
</dbReference>
<evidence type="ECO:0000256" key="4">
    <source>
        <dbReference type="ARBA" id="ARBA00022496"/>
    </source>
</evidence>
<evidence type="ECO:0000256" key="7">
    <source>
        <dbReference type="ARBA" id="ARBA00023065"/>
    </source>
</evidence>
<evidence type="ECO:0000259" key="13">
    <source>
        <dbReference type="Pfam" id="PF00593"/>
    </source>
</evidence>
<keyword evidence="16" id="KW-1185">Reference proteome</keyword>
<dbReference type="InterPro" id="IPR036942">
    <property type="entry name" value="Beta-barrel_TonB_sf"/>
</dbReference>
<keyword evidence="6" id="KW-0408">Iron</keyword>
<dbReference type="InterPro" id="IPR039426">
    <property type="entry name" value="TonB-dep_rcpt-like"/>
</dbReference>
<keyword evidence="5 11" id="KW-0812">Transmembrane</keyword>
<evidence type="ECO:0000256" key="10">
    <source>
        <dbReference type="ARBA" id="ARBA00023237"/>
    </source>
</evidence>
<evidence type="ECO:0000256" key="1">
    <source>
        <dbReference type="ARBA" id="ARBA00004571"/>
    </source>
</evidence>
<dbReference type="InterPro" id="IPR000531">
    <property type="entry name" value="Beta-barrel_TonB"/>
</dbReference>
<comment type="caution">
    <text evidence="15">The sequence shown here is derived from an EMBL/GenBank/DDBJ whole genome shotgun (WGS) entry which is preliminary data.</text>
</comment>
<evidence type="ECO:0000259" key="14">
    <source>
        <dbReference type="Pfam" id="PF07715"/>
    </source>
</evidence>
<keyword evidence="10 11" id="KW-0998">Cell outer membrane</keyword>
<feature type="domain" description="TonB-dependent receptor-like beta-barrel" evidence="13">
    <location>
        <begin position="267"/>
        <end position="687"/>
    </location>
</feature>
<comment type="similarity">
    <text evidence="11 12">Belongs to the TonB-dependent receptor family.</text>
</comment>
<dbReference type="InterPro" id="IPR012910">
    <property type="entry name" value="Plug_dom"/>
</dbReference>
<organism evidence="15 16">
    <name type="scientific">Rubrivivax albus</name>
    <dbReference type="NCBI Taxonomy" id="2499835"/>
    <lineage>
        <taxon>Bacteria</taxon>
        <taxon>Pseudomonadati</taxon>
        <taxon>Pseudomonadota</taxon>
        <taxon>Betaproteobacteria</taxon>
        <taxon>Burkholderiales</taxon>
        <taxon>Sphaerotilaceae</taxon>
        <taxon>Rubrivivax</taxon>
    </lineage>
</organism>
<dbReference type="GO" id="GO:0006826">
    <property type="term" value="P:iron ion transport"/>
    <property type="evidence" value="ECO:0007669"/>
    <property type="project" value="UniProtKB-KW"/>
</dbReference>
<evidence type="ECO:0000313" key="15">
    <source>
        <dbReference type="EMBL" id="RVT54390.1"/>
    </source>
</evidence>
<dbReference type="Pfam" id="PF00593">
    <property type="entry name" value="TonB_dep_Rec_b-barrel"/>
    <property type="match status" value="1"/>
</dbReference>
<gene>
    <name evidence="15" type="ORF">ENE75_05970</name>
</gene>
<keyword evidence="2 11" id="KW-0813">Transport</keyword>
<sequence length="724" mass="76796">MSVRRIVQFPAMHAIAVASLLVCGPDVVRAQAAVAAAAESSDTQTVVVTANKRKQPAADVAGTVSVIQGSALEANGVADQEGAFKLTPGVQVNKGDPGRNVPAIRGIGTNANTLTLGFQQSTTGIYIEDVPMTDPFAFMNAADVAPFDLERMEVLRGPQGALYGSSSLGGAVRYLLAEPELQAQAFSVLASGSRVVGGGTDHAIYLMGNQPLAKGVAGVRVMAFDRVDAGWIKNLGTQAERANRSHTSGARLSGLAKPNRSLTISANVMHQRNQLDDTMAVAPDPRQLTASNPTASTRRSTLDFANVTIDAELGSHTLTSITGYWRKENDSHSDVTRLFDPAFRPSGIVLPAYVADEASNSDMVSQEIRLASSQQGPLRYLVGALISRTRFELDGPIRAVGAVDAGLGALFPNDVLGLQTGTARMSENALFFDGDFDLTPAWTVGLGGRAYSTKTNYNIAFLSNLPSNAPFRSPSLSEDGFTPKATLRHKFGAHQWYALVSQGYRFGGVNFRSQTPYKSDKLTNYETGVRLLPSKDLRVDATVFLLDWKNVQVTTLNGGFLDTSNVGAAKSKGLELSVGWRATPSFSVDLAAAFIDAKTTVAYDGPAGKVPSGSRLPGSARTQVTLAPSYSFAGPAGTSGRVSSVISQIGARNFDIAGSGSAPGYTTMDLRLSLARDAWELTLFANNATDQRGVVGALADAAYPYRDYFLVRPRTVGVSLRWDH</sequence>
<dbReference type="PANTHER" id="PTHR32552">
    <property type="entry name" value="FERRICHROME IRON RECEPTOR-RELATED"/>
    <property type="match status" value="1"/>
</dbReference>
<evidence type="ECO:0000256" key="5">
    <source>
        <dbReference type="ARBA" id="ARBA00022692"/>
    </source>
</evidence>
<keyword evidence="9 11" id="KW-0472">Membrane</keyword>
<dbReference type="EMBL" id="SACT01000001">
    <property type="protein sequence ID" value="RVT54390.1"/>
    <property type="molecule type" value="Genomic_DNA"/>
</dbReference>
<comment type="subcellular location">
    <subcellularLocation>
        <location evidence="1 11">Cell outer membrane</location>
        <topology evidence="1 11">Multi-pass membrane protein</topology>
    </subcellularLocation>
</comment>
<evidence type="ECO:0000256" key="12">
    <source>
        <dbReference type="RuleBase" id="RU003357"/>
    </source>
</evidence>
<evidence type="ECO:0000256" key="9">
    <source>
        <dbReference type="ARBA" id="ARBA00023136"/>
    </source>
</evidence>
<evidence type="ECO:0000256" key="2">
    <source>
        <dbReference type="ARBA" id="ARBA00022448"/>
    </source>
</evidence>
<keyword evidence="3 11" id="KW-1134">Transmembrane beta strand</keyword>
<evidence type="ECO:0000256" key="3">
    <source>
        <dbReference type="ARBA" id="ARBA00022452"/>
    </source>
</evidence>
<keyword evidence="15" id="KW-0675">Receptor</keyword>
<evidence type="ECO:0000313" key="16">
    <source>
        <dbReference type="Proteomes" id="UP000288178"/>
    </source>
</evidence>
<dbReference type="PANTHER" id="PTHR32552:SF81">
    <property type="entry name" value="TONB-DEPENDENT OUTER MEMBRANE RECEPTOR"/>
    <property type="match status" value="1"/>
</dbReference>
<evidence type="ECO:0000256" key="8">
    <source>
        <dbReference type="ARBA" id="ARBA00023077"/>
    </source>
</evidence>
<keyword evidence="7" id="KW-0406">Ion transport</keyword>
<dbReference type="SUPFAM" id="SSF56935">
    <property type="entry name" value="Porins"/>
    <property type="match status" value="1"/>
</dbReference>
<proteinExistence type="inferred from homology"/>
<accession>A0A3S2W028</accession>
<keyword evidence="8 12" id="KW-0798">TonB box</keyword>
<dbReference type="Pfam" id="PF07715">
    <property type="entry name" value="Plug"/>
    <property type="match status" value="1"/>
</dbReference>
<evidence type="ECO:0000256" key="11">
    <source>
        <dbReference type="PROSITE-ProRule" id="PRU01360"/>
    </source>
</evidence>
<dbReference type="Gene3D" id="2.40.170.20">
    <property type="entry name" value="TonB-dependent receptor, beta-barrel domain"/>
    <property type="match status" value="1"/>
</dbReference>
<feature type="domain" description="TonB-dependent receptor plug" evidence="14">
    <location>
        <begin position="58"/>
        <end position="171"/>
    </location>
</feature>
<reference evidence="15 16" key="1">
    <citation type="submission" date="2019-01" db="EMBL/GenBank/DDBJ databases">
        <authorList>
            <person name="Chen W.-M."/>
        </authorList>
    </citation>
    <scope>NUCLEOTIDE SEQUENCE [LARGE SCALE GENOMIC DNA]</scope>
    <source>
        <strain evidence="15 16">ICH-3</strain>
    </source>
</reference>
<dbReference type="AlphaFoldDB" id="A0A3S2W028"/>
<name>A0A3S2W028_9BURK</name>
<dbReference type="PROSITE" id="PS52016">
    <property type="entry name" value="TONB_DEPENDENT_REC_3"/>
    <property type="match status" value="1"/>
</dbReference>
<evidence type="ECO:0000256" key="6">
    <source>
        <dbReference type="ARBA" id="ARBA00023004"/>
    </source>
</evidence>
<dbReference type="Proteomes" id="UP000288178">
    <property type="component" value="Unassembled WGS sequence"/>
</dbReference>
<protein>
    <submittedName>
        <fullName evidence="15">TonB-dependent receptor</fullName>
    </submittedName>
</protein>
<keyword evidence="4" id="KW-0410">Iron transport</keyword>